<organism evidence="2 3">
    <name type="scientific">Vigna mungo</name>
    <name type="common">Black gram</name>
    <name type="synonym">Phaseolus mungo</name>
    <dbReference type="NCBI Taxonomy" id="3915"/>
    <lineage>
        <taxon>Eukaryota</taxon>
        <taxon>Viridiplantae</taxon>
        <taxon>Streptophyta</taxon>
        <taxon>Embryophyta</taxon>
        <taxon>Tracheophyta</taxon>
        <taxon>Spermatophyta</taxon>
        <taxon>Magnoliopsida</taxon>
        <taxon>eudicotyledons</taxon>
        <taxon>Gunneridae</taxon>
        <taxon>Pentapetalae</taxon>
        <taxon>rosids</taxon>
        <taxon>fabids</taxon>
        <taxon>Fabales</taxon>
        <taxon>Fabaceae</taxon>
        <taxon>Papilionoideae</taxon>
        <taxon>50 kb inversion clade</taxon>
        <taxon>NPAAA clade</taxon>
        <taxon>indigoferoid/millettioid clade</taxon>
        <taxon>Phaseoleae</taxon>
        <taxon>Vigna</taxon>
    </lineage>
</organism>
<evidence type="ECO:0000313" key="2">
    <source>
        <dbReference type="EMBL" id="WVZ04134.1"/>
    </source>
</evidence>
<dbReference type="AlphaFoldDB" id="A0AAQ3RQL4"/>
<dbReference type="EMBL" id="CP144694">
    <property type="protein sequence ID" value="WVZ04134.1"/>
    <property type="molecule type" value="Genomic_DNA"/>
</dbReference>
<gene>
    <name evidence="2" type="ORF">V8G54_024940</name>
</gene>
<keyword evidence="1" id="KW-0812">Transmembrane</keyword>
<reference evidence="2 3" key="1">
    <citation type="journal article" date="2023" name="Life. Sci Alliance">
        <title>Evolutionary insights into 3D genome organization and epigenetic landscape of Vigna mungo.</title>
        <authorList>
            <person name="Junaid A."/>
            <person name="Singh B."/>
            <person name="Bhatia S."/>
        </authorList>
    </citation>
    <scope>NUCLEOTIDE SEQUENCE [LARGE SCALE GENOMIC DNA]</scope>
    <source>
        <strain evidence="2">Urdbean</strain>
    </source>
</reference>
<evidence type="ECO:0000313" key="3">
    <source>
        <dbReference type="Proteomes" id="UP001374535"/>
    </source>
</evidence>
<feature type="transmembrane region" description="Helical" evidence="1">
    <location>
        <begin position="95"/>
        <end position="113"/>
    </location>
</feature>
<keyword evidence="1" id="KW-1133">Transmembrane helix</keyword>
<dbReference type="PANTHER" id="PTHR33625">
    <property type="entry name" value="OS08G0179900 PROTEIN"/>
    <property type="match status" value="1"/>
</dbReference>
<dbReference type="Proteomes" id="UP001374535">
    <property type="component" value="Chromosome 7"/>
</dbReference>
<evidence type="ECO:0000256" key="1">
    <source>
        <dbReference type="SAM" id="Phobius"/>
    </source>
</evidence>
<keyword evidence="1" id="KW-0472">Membrane</keyword>
<keyword evidence="3" id="KW-1185">Reference proteome</keyword>
<protein>
    <submittedName>
        <fullName evidence="2">Uncharacterized protein</fullName>
    </submittedName>
</protein>
<name>A0AAQ3RQL4_VIGMU</name>
<proteinExistence type="predicted"/>
<sequence length="116" mass="12472">MKIKLSDSGAVETTEKVEKLSTFSSEGDETLEKMEATAESDSGSMFSDFMGFLQNLKLTVTELVSSVSSFLQNIFPSPDTQKMAADADGNIKSSFMGGTFIGLAVLVIMVIVTKRV</sequence>
<dbReference type="PANTHER" id="PTHR33625:SF4">
    <property type="entry name" value="OS08G0179900 PROTEIN"/>
    <property type="match status" value="1"/>
</dbReference>
<accession>A0AAQ3RQL4</accession>